<dbReference type="CDD" id="cd03696">
    <property type="entry name" value="SelB_II"/>
    <property type="match status" value="1"/>
</dbReference>
<evidence type="ECO:0000256" key="3">
    <source>
        <dbReference type="ARBA" id="ARBA00022490"/>
    </source>
</evidence>
<dbReference type="CDD" id="cd15491">
    <property type="entry name" value="selB_III"/>
    <property type="match status" value="1"/>
</dbReference>
<dbReference type="SUPFAM" id="SSF46785">
    <property type="entry name" value="Winged helix' DNA-binding domain"/>
    <property type="match status" value="2"/>
</dbReference>
<reference evidence="11 12" key="1">
    <citation type="submission" date="2023-07" db="EMBL/GenBank/DDBJ databases">
        <title>Genomic Encyclopedia of Type Strains, Phase IV (KMG-IV): sequencing the most valuable type-strain genomes for metagenomic binning, comparative biology and taxonomic classification.</title>
        <authorList>
            <person name="Goeker M."/>
        </authorList>
    </citation>
    <scope>NUCLEOTIDE SEQUENCE [LARGE SCALE GENOMIC DNA]</scope>
    <source>
        <strain evidence="11 12">DSM 1400</strain>
    </source>
</reference>
<keyword evidence="5" id="KW-0648">Protein biosynthesis</keyword>
<evidence type="ECO:0000259" key="10">
    <source>
        <dbReference type="PROSITE" id="PS51722"/>
    </source>
</evidence>
<dbReference type="SUPFAM" id="SSF52540">
    <property type="entry name" value="P-loop containing nucleoside triphosphate hydrolases"/>
    <property type="match status" value="1"/>
</dbReference>
<dbReference type="PROSITE" id="PS00301">
    <property type="entry name" value="G_TR_1"/>
    <property type="match status" value="1"/>
</dbReference>
<dbReference type="Pfam" id="PF25461">
    <property type="entry name" value="Beta-barrel_SelB"/>
    <property type="match status" value="1"/>
</dbReference>
<evidence type="ECO:0000256" key="8">
    <source>
        <dbReference type="ARBA" id="ARBA00031615"/>
    </source>
</evidence>
<dbReference type="InterPro" id="IPR009000">
    <property type="entry name" value="Transl_B-barrel_sf"/>
</dbReference>
<keyword evidence="3" id="KW-0963">Cytoplasm</keyword>
<dbReference type="Pfam" id="PF09106">
    <property type="entry name" value="WHD_2nd_SelB"/>
    <property type="match status" value="1"/>
</dbReference>
<dbReference type="InterPro" id="IPR004535">
    <property type="entry name" value="Transl_elong_SelB"/>
</dbReference>
<dbReference type="InterPro" id="IPR000795">
    <property type="entry name" value="T_Tr_GTP-bd_dom"/>
</dbReference>
<dbReference type="Gene3D" id="2.40.30.10">
    <property type="entry name" value="Translation factors"/>
    <property type="match status" value="1"/>
</dbReference>
<evidence type="ECO:0000256" key="5">
    <source>
        <dbReference type="ARBA" id="ARBA00022917"/>
    </source>
</evidence>
<sequence length="635" mass="72756">MKNIIIGTAGHIDHGKTTLIKALTGRQTDTLREEQERGISINLGFTFFDLPSKRRAGIIDVPGHEKFIKNMLAGISGIDLVLLVIAADEGIMPQTKEHFEILQLLDVKKGIIVLTKTDMVDKDWLEMIEEDVKEYFKGTFLENAHIHKVSSKTKEGIDELVNDIDELTSEIKSKDLEGHFRLPVDRSFSVSGFGTVVTGTILSGTVKVGDTVEIYPKKIVSKIRSIQVHGESKQIGEAGQRCALNIANVKLNDVKRGFVISGENLMEPSMIVDCKLYYLKSMDKPLLNRQRVRLYHGTDEILCRVIILDRDELEPGESAFVQLRLESELTAQRNDRFVIRSYSPMYTIGGGSIISPVSKKAKRFNEDYIEELRLKESGKTEGIIENSIKKVSDTFPGLAQIIKLLGKNEQNIEEKLKELVEQNKVLKLNSTDKSVYIHKDYLLNRIEEIKKLLEIYHKNNPLKIGMGKEELKSKIFSMSLKQKLYDEVLGILQEEKIIKFSESFVSLYDFNVKLNKEQERMKEKILRAYEEGKYNPLKVNELEETEKDKKTFKMVYTMLLDNKELSKISEEYIILNKYYIAGKDKIVNFIKENGKLSTSQGRELLDTNRKYAVAFLEHMDNIKVTKRVENERILF</sequence>
<dbReference type="InterPro" id="IPR057335">
    <property type="entry name" value="Beta-barrel_SelB"/>
</dbReference>
<evidence type="ECO:0000256" key="2">
    <source>
        <dbReference type="ARBA" id="ARBA00015953"/>
    </source>
</evidence>
<dbReference type="PROSITE" id="PS51722">
    <property type="entry name" value="G_TR_2"/>
    <property type="match status" value="1"/>
</dbReference>
<feature type="domain" description="Tr-type G" evidence="10">
    <location>
        <begin position="1"/>
        <end position="174"/>
    </location>
</feature>
<proteinExistence type="predicted"/>
<keyword evidence="4" id="KW-0547">Nucleotide-binding</keyword>
<dbReference type="EMBL" id="JAUSWN010000004">
    <property type="protein sequence ID" value="MDQ0478890.1"/>
    <property type="molecule type" value="Genomic_DNA"/>
</dbReference>
<evidence type="ECO:0000313" key="11">
    <source>
        <dbReference type="EMBL" id="MDQ0478890.1"/>
    </source>
</evidence>
<dbReference type="Pfam" id="PF09107">
    <property type="entry name" value="WHD_3rd_SelB"/>
    <property type="match status" value="1"/>
</dbReference>
<accession>A0ABU0JP95</accession>
<dbReference type="InterPro" id="IPR009001">
    <property type="entry name" value="Transl_elong_EF1A/Init_IF2_C"/>
</dbReference>
<dbReference type="PANTHER" id="PTHR43721">
    <property type="entry name" value="ELONGATION FACTOR TU-RELATED"/>
    <property type="match status" value="1"/>
</dbReference>
<dbReference type="Gene3D" id="3.40.50.300">
    <property type="entry name" value="P-loop containing nucleotide triphosphate hydrolases"/>
    <property type="match status" value="1"/>
</dbReference>
<keyword evidence="6" id="KW-0342">GTP-binding</keyword>
<dbReference type="Gene3D" id="1.10.10.10">
    <property type="entry name" value="Winged helix-like DNA-binding domain superfamily/Winged helix DNA-binding domain"/>
    <property type="match status" value="1"/>
</dbReference>
<dbReference type="InterPro" id="IPR015190">
    <property type="entry name" value="Elong_fac_SelB-wing-hlx_typ-2"/>
</dbReference>
<protein>
    <recommendedName>
        <fullName evidence="2">Selenocysteine-specific elongation factor</fullName>
    </recommendedName>
    <alternativeName>
        <fullName evidence="8">SelB translation factor</fullName>
    </alternativeName>
</protein>
<dbReference type="SUPFAM" id="SSF50447">
    <property type="entry name" value="Translation proteins"/>
    <property type="match status" value="1"/>
</dbReference>
<dbReference type="InterPro" id="IPR031157">
    <property type="entry name" value="G_TR_CS"/>
</dbReference>
<dbReference type="InterPro" id="IPR050055">
    <property type="entry name" value="EF-Tu_GTPase"/>
</dbReference>
<dbReference type="NCBIfam" id="TIGR00475">
    <property type="entry name" value="selB"/>
    <property type="match status" value="1"/>
</dbReference>
<dbReference type="Proteomes" id="UP001224418">
    <property type="component" value="Unassembled WGS sequence"/>
</dbReference>
<organism evidence="11 12">
    <name type="scientific">Hathewaya limosa</name>
    <name type="common">Clostridium limosum</name>
    <dbReference type="NCBI Taxonomy" id="1536"/>
    <lineage>
        <taxon>Bacteria</taxon>
        <taxon>Bacillati</taxon>
        <taxon>Bacillota</taxon>
        <taxon>Clostridia</taxon>
        <taxon>Eubacteriales</taxon>
        <taxon>Clostridiaceae</taxon>
        <taxon>Hathewaya</taxon>
    </lineage>
</organism>
<dbReference type="SUPFAM" id="SSF50465">
    <property type="entry name" value="EF-Tu/eEF-1alpha/eIF2-gamma C-terminal domain"/>
    <property type="match status" value="1"/>
</dbReference>
<dbReference type="CDD" id="cd04171">
    <property type="entry name" value="SelB"/>
    <property type="match status" value="1"/>
</dbReference>
<dbReference type="InterPro" id="IPR004161">
    <property type="entry name" value="EFTu-like_2"/>
</dbReference>
<dbReference type="PANTHER" id="PTHR43721:SF22">
    <property type="entry name" value="ELONGATION FACTOR TU, MITOCHONDRIAL"/>
    <property type="match status" value="1"/>
</dbReference>
<keyword evidence="12" id="KW-1185">Reference proteome</keyword>
<dbReference type="Pfam" id="PF00009">
    <property type="entry name" value="GTP_EFTU"/>
    <property type="match status" value="1"/>
</dbReference>
<evidence type="ECO:0000256" key="1">
    <source>
        <dbReference type="ARBA" id="ARBA00004496"/>
    </source>
</evidence>
<evidence type="ECO:0000256" key="7">
    <source>
        <dbReference type="ARBA" id="ARBA00025526"/>
    </source>
</evidence>
<dbReference type="InterPro" id="IPR036388">
    <property type="entry name" value="WH-like_DNA-bd_sf"/>
</dbReference>
<comment type="subcellular location">
    <subcellularLocation>
        <location evidence="1">Cytoplasm</location>
    </subcellularLocation>
</comment>
<evidence type="ECO:0000256" key="4">
    <source>
        <dbReference type="ARBA" id="ARBA00022741"/>
    </source>
</evidence>
<evidence type="ECO:0000256" key="6">
    <source>
        <dbReference type="ARBA" id="ARBA00023134"/>
    </source>
</evidence>
<evidence type="ECO:0000256" key="9">
    <source>
        <dbReference type="SAM" id="Coils"/>
    </source>
</evidence>
<gene>
    <name evidence="11" type="ORF">QOZ93_000618</name>
</gene>
<dbReference type="PRINTS" id="PR00315">
    <property type="entry name" value="ELONGATNFCT"/>
</dbReference>
<dbReference type="GO" id="GO:0003746">
    <property type="term" value="F:translation elongation factor activity"/>
    <property type="evidence" value="ECO:0007669"/>
    <property type="project" value="UniProtKB-KW"/>
</dbReference>
<dbReference type="NCBIfam" id="TIGR00231">
    <property type="entry name" value="small_GTP"/>
    <property type="match status" value="1"/>
</dbReference>
<dbReference type="InterPro" id="IPR036390">
    <property type="entry name" value="WH_DNA-bd_sf"/>
</dbReference>
<feature type="coiled-coil region" evidence="9">
    <location>
        <begin position="402"/>
        <end position="429"/>
    </location>
</feature>
<dbReference type="Gene3D" id="1.10.10.2770">
    <property type="match status" value="1"/>
</dbReference>
<dbReference type="InterPro" id="IPR005225">
    <property type="entry name" value="Small_GTP-bd"/>
</dbReference>
<dbReference type="RefSeq" id="WP_307355074.1">
    <property type="nucleotide sequence ID" value="NZ_BAAACJ010000041.1"/>
</dbReference>
<keyword evidence="11" id="KW-0251">Elongation factor</keyword>
<keyword evidence="9" id="KW-0175">Coiled coil</keyword>
<comment type="caution">
    <text evidence="11">The sequence shown here is derived from an EMBL/GenBank/DDBJ whole genome shotgun (WGS) entry which is preliminary data.</text>
</comment>
<dbReference type="InterPro" id="IPR027417">
    <property type="entry name" value="P-loop_NTPase"/>
</dbReference>
<dbReference type="InterPro" id="IPR015191">
    <property type="entry name" value="SelB_WHD4"/>
</dbReference>
<name>A0ABU0JP95_HATLI</name>
<comment type="function">
    <text evidence="7">Translation factor necessary for the incorporation of selenocysteine into proteins. It probably replaces EF-Tu for the insertion of selenocysteine directed by the UGA codon. SelB binds GTP and GDP.</text>
</comment>
<evidence type="ECO:0000313" key="12">
    <source>
        <dbReference type="Proteomes" id="UP001224418"/>
    </source>
</evidence>
<dbReference type="Pfam" id="PF03144">
    <property type="entry name" value="GTP_EFTU_D2"/>
    <property type="match status" value="1"/>
</dbReference>